<accession>A0A0M8NX44</accession>
<dbReference type="Proteomes" id="UP000037696">
    <property type="component" value="Unassembled WGS sequence"/>
</dbReference>
<gene>
    <name evidence="1" type="ORF">ACN38_g13234</name>
</gene>
<name>A0A0M8NX44_9EURO</name>
<proteinExistence type="predicted"/>
<evidence type="ECO:0000313" key="1">
    <source>
        <dbReference type="EMBL" id="KOS36081.1"/>
    </source>
</evidence>
<evidence type="ECO:0000313" key="2">
    <source>
        <dbReference type="Proteomes" id="UP000037696"/>
    </source>
</evidence>
<feature type="non-terminal residue" evidence="1">
    <location>
        <position position="1"/>
    </location>
</feature>
<dbReference type="EMBL" id="LHQQ01000914">
    <property type="protein sequence ID" value="KOS36081.1"/>
    <property type="molecule type" value="Genomic_DNA"/>
</dbReference>
<reference evidence="1 2" key="1">
    <citation type="submission" date="2015-08" db="EMBL/GenBank/DDBJ databases">
        <title>Genome sequencing of Penicillium nordicum.</title>
        <authorList>
            <person name="Nguyen H.D."/>
            <person name="Seifert K.A."/>
        </authorList>
    </citation>
    <scope>NUCLEOTIDE SEQUENCE [LARGE SCALE GENOMIC DNA]</scope>
    <source>
        <strain evidence="1 2">DAOMC 185683</strain>
    </source>
</reference>
<comment type="caution">
    <text evidence="1">The sequence shown here is derived from an EMBL/GenBank/DDBJ whole genome shotgun (WGS) entry which is preliminary data.</text>
</comment>
<keyword evidence="2" id="KW-1185">Reference proteome</keyword>
<sequence>HNGGRWASNFKRPTGRRHFLVPIDGRYRSLERTTALALL</sequence>
<organism evidence="1 2">
    <name type="scientific">Penicillium nordicum</name>
    <dbReference type="NCBI Taxonomy" id="229535"/>
    <lineage>
        <taxon>Eukaryota</taxon>
        <taxon>Fungi</taxon>
        <taxon>Dikarya</taxon>
        <taxon>Ascomycota</taxon>
        <taxon>Pezizomycotina</taxon>
        <taxon>Eurotiomycetes</taxon>
        <taxon>Eurotiomycetidae</taxon>
        <taxon>Eurotiales</taxon>
        <taxon>Aspergillaceae</taxon>
        <taxon>Penicillium</taxon>
    </lineage>
</organism>
<protein>
    <submittedName>
        <fullName evidence="1">Uncharacterized protein</fullName>
    </submittedName>
</protein>
<dbReference type="AlphaFoldDB" id="A0A0M8NX44"/>